<dbReference type="SUPFAM" id="SSF53474">
    <property type="entry name" value="alpha/beta-Hydrolases"/>
    <property type="match status" value="1"/>
</dbReference>
<evidence type="ECO:0000313" key="2">
    <source>
        <dbReference type="Proteomes" id="UP000639643"/>
    </source>
</evidence>
<dbReference type="InterPro" id="IPR011990">
    <property type="entry name" value="TPR-like_helical_dom_sf"/>
</dbReference>
<dbReference type="AlphaFoldDB" id="A0A8H6NE18"/>
<dbReference type="Gene3D" id="1.25.40.10">
    <property type="entry name" value="Tetratricopeptide repeat domain"/>
    <property type="match status" value="2"/>
</dbReference>
<protein>
    <submittedName>
        <fullName evidence="1">Kinesin light chain</fullName>
    </submittedName>
</protein>
<dbReference type="PANTHER" id="PTHR46082:SF10">
    <property type="entry name" value="NB-ARC DOMAIN-CONTAINING PROTEIN"/>
    <property type="match status" value="1"/>
</dbReference>
<accession>A0A8H6NE18</accession>
<evidence type="ECO:0000313" key="1">
    <source>
        <dbReference type="EMBL" id="KAF6829473.1"/>
    </source>
</evidence>
<dbReference type="InterPro" id="IPR029058">
    <property type="entry name" value="AB_hydrolase_fold"/>
</dbReference>
<dbReference type="OrthoDB" id="20872at2759"/>
<organism evidence="1 2">
    <name type="scientific">Colletotrichum musicola</name>
    <dbReference type="NCBI Taxonomy" id="2175873"/>
    <lineage>
        <taxon>Eukaryota</taxon>
        <taxon>Fungi</taxon>
        <taxon>Dikarya</taxon>
        <taxon>Ascomycota</taxon>
        <taxon>Pezizomycotina</taxon>
        <taxon>Sordariomycetes</taxon>
        <taxon>Hypocreomycetidae</taxon>
        <taxon>Glomerellales</taxon>
        <taxon>Glomerellaceae</taxon>
        <taxon>Colletotrichum</taxon>
        <taxon>Colletotrichum orchidearum species complex</taxon>
    </lineage>
</organism>
<dbReference type="EMBL" id="WIGM01000309">
    <property type="protein sequence ID" value="KAF6829473.1"/>
    <property type="molecule type" value="Genomic_DNA"/>
</dbReference>
<dbReference type="Pfam" id="PF13374">
    <property type="entry name" value="TPR_10"/>
    <property type="match status" value="1"/>
</dbReference>
<dbReference type="PANTHER" id="PTHR46082">
    <property type="entry name" value="ATP/GTP-BINDING PROTEIN-RELATED"/>
    <property type="match status" value="1"/>
</dbReference>
<name>A0A8H6NE18_9PEZI</name>
<keyword evidence="2" id="KW-1185">Reference proteome</keyword>
<dbReference type="InterPro" id="IPR053137">
    <property type="entry name" value="NLR-like"/>
</dbReference>
<dbReference type="Proteomes" id="UP000639643">
    <property type="component" value="Unassembled WGS sequence"/>
</dbReference>
<dbReference type="Pfam" id="PF13424">
    <property type="entry name" value="TPR_12"/>
    <property type="match status" value="2"/>
</dbReference>
<reference evidence="1" key="1">
    <citation type="journal article" date="2020" name="Phytopathology">
        <title>Genome Sequence Resources of Colletotrichum truncatum, C. plurivorum, C. musicola, and C. sojae: Four Species Pathogenic to Soybean (Glycine max).</title>
        <authorList>
            <person name="Rogerio F."/>
            <person name="Boufleur T.R."/>
            <person name="Ciampi-Guillardi M."/>
            <person name="Sukno S.A."/>
            <person name="Thon M.R."/>
            <person name="Massola Junior N.S."/>
            <person name="Baroncelli R."/>
        </authorList>
    </citation>
    <scope>NUCLEOTIDE SEQUENCE</scope>
    <source>
        <strain evidence="1">LFN0074</strain>
    </source>
</reference>
<gene>
    <name evidence="1" type="ORF">CMUS01_08148</name>
</gene>
<proteinExistence type="predicted"/>
<dbReference type="SUPFAM" id="SSF48452">
    <property type="entry name" value="TPR-like"/>
    <property type="match status" value="2"/>
</dbReference>
<sequence length="761" mass="85294">MTTAGAASGKTFRIRGVPTAWDEARLQSFLSNHDGCVDPVAKSLAIEAHKRSKTGTATFTEFRSPSKTLRTDGLNAVTLSLDDDFLGLTTLYAPSADDHHKVDILVLASSRPAMRPLIMVAHSLGGLIVTQAVIDMANSGEENERRIIQALHGIVFFGVPHDGMEISQLIPMVGNSANRELIGSMSRINSQILTMQQREFHRALGPKAEKRIEIFCFCETQESPTAQQQLFFALTREDTVAAPGNKPKLSSRLSDYIPECSQGSILITTRDKKCGTKFARAQSLADSLVEVPKMSEKEARQLLHRILGDRFPSKDTSALSIQLEHLPLALVQAAAFIQENCISAREYLNLLKESDDAFAEALSDPFEAVGRDSTTPHAVTSTWIISFKQVQKRDPLASDILSVISLLDRQAIPEVFIMRYCDERGGKATTNDILKALGTLKAFSFVTKAKDKTIDMHRLVHLVTRKWLASQNKSAEFTEHALKTMANIFSYGNHDTHAICRDYLPHAQALLSNVSASVQSCNIERATILYRMAGYHDYTGHWREAEERFQQAIELQTRLLGEEHDDALNSKTNLGLMHLCCDSGWLWWKEVDHRVNGEDQNTMECMTDLGALFVEQRRLKEAEELLSRVLAWHQRQRTADDTLKLRTTSTLGEVFLLQGRYDEAKKLQVWEVETRVRMLGEEHPDTLVSMGNLASTSMRPRQWEEAEKIQSQVTDISKRVLGEEHPDTLTAIAKLALIYSNLGRFKEAEGMLTQVTRTMKE</sequence>
<comment type="caution">
    <text evidence="1">The sequence shown here is derived from an EMBL/GenBank/DDBJ whole genome shotgun (WGS) entry which is preliminary data.</text>
</comment>